<feature type="transmembrane region" description="Helical" evidence="1">
    <location>
        <begin position="328"/>
        <end position="346"/>
    </location>
</feature>
<protein>
    <recommendedName>
        <fullName evidence="7">Integral membrane protein</fullName>
    </recommendedName>
</protein>
<dbReference type="EMBL" id="JAEPRD010000006">
    <property type="protein sequence ID" value="KAG2212409.1"/>
    <property type="molecule type" value="Genomic_DNA"/>
</dbReference>
<dbReference type="Pfam" id="PF10355">
    <property type="entry name" value="Ytp1"/>
    <property type="match status" value="1"/>
</dbReference>
<keyword evidence="1" id="KW-1133">Transmembrane helix</keyword>
<proteinExistence type="predicted"/>
<dbReference type="InterPro" id="IPR018827">
    <property type="entry name" value="YTP1_C"/>
</dbReference>
<gene>
    <name evidence="5" type="ORF">INT47_001770</name>
</gene>
<name>A0A8H7VFB8_9FUNG</name>
<evidence type="ECO:0000313" key="5">
    <source>
        <dbReference type="EMBL" id="KAG2212409.1"/>
    </source>
</evidence>
<feature type="signal peptide" evidence="2">
    <location>
        <begin position="1"/>
        <end position="17"/>
    </location>
</feature>
<evidence type="ECO:0000313" key="6">
    <source>
        <dbReference type="Proteomes" id="UP000603453"/>
    </source>
</evidence>
<dbReference type="Pfam" id="PF10348">
    <property type="entry name" value="DUF2427"/>
    <property type="match status" value="1"/>
</dbReference>
<comment type="caution">
    <text evidence="5">The sequence shown here is derived from an EMBL/GenBank/DDBJ whole genome shotgun (WGS) entry which is preliminary data.</text>
</comment>
<feature type="transmembrane region" description="Helical" evidence="1">
    <location>
        <begin position="427"/>
        <end position="448"/>
    </location>
</feature>
<evidence type="ECO:0008006" key="7">
    <source>
        <dbReference type="Google" id="ProtNLM"/>
    </source>
</evidence>
<dbReference type="AlphaFoldDB" id="A0A8H7VFB8"/>
<dbReference type="OrthoDB" id="4005299at2759"/>
<keyword evidence="1" id="KW-0812">Transmembrane</keyword>
<evidence type="ECO:0000259" key="4">
    <source>
        <dbReference type="Pfam" id="PF10355"/>
    </source>
</evidence>
<feature type="domain" description="DUF2427" evidence="3">
    <location>
        <begin position="44"/>
        <end position="134"/>
    </location>
</feature>
<keyword evidence="2" id="KW-0732">Signal</keyword>
<feature type="transmembrane region" description="Helical" evidence="1">
    <location>
        <begin position="388"/>
        <end position="406"/>
    </location>
</feature>
<feature type="transmembrane region" description="Helical" evidence="1">
    <location>
        <begin position="222"/>
        <end position="240"/>
    </location>
</feature>
<dbReference type="PANTHER" id="PTHR31685:SF3">
    <property type="entry name" value="INTEGRAL MEMBRANE PROTEIN (AFU_ORTHOLOGUE AFUA_6G12730)"/>
    <property type="match status" value="1"/>
</dbReference>
<feature type="transmembrane region" description="Helical" evidence="1">
    <location>
        <begin position="358"/>
        <end position="376"/>
    </location>
</feature>
<feature type="domain" description="Protein YTP1-like C-terminal" evidence="4">
    <location>
        <begin position="226"/>
        <end position="483"/>
    </location>
</feature>
<feature type="transmembrane region" description="Helical" evidence="1">
    <location>
        <begin position="114"/>
        <end position="131"/>
    </location>
</feature>
<dbReference type="CDD" id="cd08760">
    <property type="entry name" value="Cyt_b561_FRRS1_like"/>
    <property type="match status" value="1"/>
</dbReference>
<keyword evidence="6" id="KW-1185">Reference proteome</keyword>
<keyword evidence="1" id="KW-0472">Membrane</keyword>
<dbReference type="InterPro" id="IPR018825">
    <property type="entry name" value="DUF2427"/>
</dbReference>
<feature type="transmembrane region" description="Helical" evidence="1">
    <location>
        <begin position="460"/>
        <end position="482"/>
    </location>
</feature>
<feature type="transmembrane region" description="Helical" evidence="1">
    <location>
        <begin position="76"/>
        <end position="94"/>
    </location>
</feature>
<feature type="chain" id="PRO_5034426380" description="Integral membrane protein" evidence="2">
    <location>
        <begin position="18"/>
        <end position="500"/>
    </location>
</feature>
<feature type="transmembrane region" description="Helical" evidence="1">
    <location>
        <begin position="246"/>
        <end position="267"/>
    </location>
</feature>
<dbReference type="PANTHER" id="PTHR31685">
    <property type="entry name" value="INTEGRAL MEMBRANE PROTEIN (AFU_ORTHOLOGUE AFUA_6G12730)-RELATED"/>
    <property type="match status" value="1"/>
</dbReference>
<feature type="transmembrane region" description="Helical" evidence="1">
    <location>
        <begin position="288"/>
        <end position="308"/>
    </location>
</feature>
<dbReference type="Gene3D" id="1.20.120.1770">
    <property type="match status" value="1"/>
</dbReference>
<feature type="transmembrane region" description="Helical" evidence="1">
    <location>
        <begin position="46"/>
        <end position="69"/>
    </location>
</feature>
<evidence type="ECO:0000256" key="1">
    <source>
        <dbReference type="SAM" id="Phobius"/>
    </source>
</evidence>
<reference evidence="5" key="1">
    <citation type="submission" date="2020-12" db="EMBL/GenBank/DDBJ databases">
        <title>Metabolic potential, ecology and presence of endohyphal bacteria is reflected in genomic diversity of Mucoromycotina.</title>
        <authorList>
            <person name="Muszewska A."/>
            <person name="Okrasinska A."/>
            <person name="Steczkiewicz K."/>
            <person name="Drgas O."/>
            <person name="Orlowska M."/>
            <person name="Perlinska-Lenart U."/>
            <person name="Aleksandrzak-Piekarczyk T."/>
            <person name="Szatraj K."/>
            <person name="Zielenkiewicz U."/>
            <person name="Pilsyk S."/>
            <person name="Malc E."/>
            <person name="Mieczkowski P."/>
            <person name="Kruszewska J.S."/>
            <person name="Biernat P."/>
            <person name="Pawlowska J."/>
        </authorList>
    </citation>
    <scope>NUCLEOTIDE SEQUENCE</scope>
    <source>
        <strain evidence="5">WA0000017839</strain>
    </source>
</reference>
<sequence length="500" mass="56662">MKWLLLLSLCAIQLASAQHHDMEEMPAFNATGDEPMSYALLPADKSYFYIHVTMMVLAFWVLMPIGIMLGIAKSSLHVPVQLGAFVFAMVGFFFAKLYGHSTPHLYAGNSHHTLGWILFLFLCVQMLVGVIRKISNAIARNTSYQILDPETEERRQSESSGETLQNGEFDFDKEDYLPQSRLYTFVSTYTPTLVKNAFVAVAYNSFTKVVCKYYHMVMGRTFVVLAFVQTLSGLVVYHGVCRSWEVLGCIAHLIKGGIFFFYGIITFGRYLGAFANRGWAWNEGSSSYSFEMIESCLIFVYGITNTWMEHFGQNSAWTHKDLEHASLAFMWWWCGLVGILVESRAIRRLLERSTTSTLSLNPFPALTVLMTGISMGNHHQDTAYSTNIHYMWGLLLSCAAICRFVTYISLYRNTPNDTLPTRPPSELLGAFLLICGSILFMASNSGTMTWLRRNQVDSMFLMNACVALTAMTLTYVAFLQIIKAWAVRREVRKMTNITQF</sequence>
<accession>A0A8H7VFB8</accession>
<evidence type="ECO:0000259" key="3">
    <source>
        <dbReference type="Pfam" id="PF10348"/>
    </source>
</evidence>
<organism evidence="5 6">
    <name type="scientific">Mucor saturninus</name>
    <dbReference type="NCBI Taxonomy" id="64648"/>
    <lineage>
        <taxon>Eukaryota</taxon>
        <taxon>Fungi</taxon>
        <taxon>Fungi incertae sedis</taxon>
        <taxon>Mucoromycota</taxon>
        <taxon>Mucoromycotina</taxon>
        <taxon>Mucoromycetes</taxon>
        <taxon>Mucorales</taxon>
        <taxon>Mucorineae</taxon>
        <taxon>Mucoraceae</taxon>
        <taxon>Mucor</taxon>
    </lineage>
</organism>
<dbReference type="Proteomes" id="UP000603453">
    <property type="component" value="Unassembled WGS sequence"/>
</dbReference>
<evidence type="ECO:0000256" key="2">
    <source>
        <dbReference type="SAM" id="SignalP"/>
    </source>
</evidence>